<accession>A0ABP9ZYX0</accession>
<sequence>MSKAAILKARTSRESLTLFLLLLSLMTLVLPTAAQEDNAPLRSHQTLESAVLNQNLPLEKRISALKQLMGDEMVDGKLPRQFCVWDPLGKTGPIAAAARDQILRSLHYGMQLTIKVYQNEDVLISQFMNEPECDAILIRGSKAHAFNAFMATTEAPGAFPEREHLQLLTQVLANPAIAGRLANPKYTALGLVTIGTNRLYTSSTEISSLTDMRGLSIGLTDNDSGSDRLAQAMNGRVRSADLATTIDAFANDLTQAMIAPDIAYLAMGNGRLSDEAQASSSAISQSTLQLIGHTDRFPPGLAQILREDFLFKFSSYARVLDRELSNIPDTFWRTFSEQDEVQLEKLSQKTRLALRDEGYYDRHMLKLARKIRCRFSPDVPECINPVE</sequence>
<dbReference type="InterPro" id="IPR045758">
    <property type="entry name" value="AdeT1/2"/>
</dbReference>
<evidence type="ECO:0000313" key="2">
    <source>
        <dbReference type="Proteomes" id="UP001481413"/>
    </source>
</evidence>
<dbReference type="InterPro" id="IPR038404">
    <property type="entry name" value="TRAP_DctP_sf"/>
</dbReference>
<name>A0ABP9ZYX0_9GAMM</name>
<dbReference type="Pfam" id="PF19582">
    <property type="entry name" value="AdeT1_2"/>
    <property type="match status" value="1"/>
</dbReference>
<evidence type="ECO:0000313" key="1">
    <source>
        <dbReference type="EMBL" id="GAA6145355.1"/>
    </source>
</evidence>
<dbReference type="Proteomes" id="UP001481413">
    <property type="component" value="Unassembled WGS sequence"/>
</dbReference>
<reference evidence="1 2" key="1">
    <citation type="submission" date="2024-04" db="EMBL/GenBank/DDBJ databases">
        <title>Draft genome sequence of Thalassolituus maritimus NBRC 116585.</title>
        <authorList>
            <person name="Miyakawa T."/>
            <person name="Kusuya Y."/>
            <person name="Miura T."/>
        </authorList>
    </citation>
    <scope>NUCLEOTIDE SEQUENCE [LARGE SCALE GENOMIC DNA]</scope>
    <source>
        <strain evidence="1 2">5NW40-0001</strain>
    </source>
</reference>
<dbReference type="EMBL" id="BAABWH010000003">
    <property type="protein sequence ID" value="GAA6145355.1"/>
    <property type="molecule type" value="Genomic_DNA"/>
</dbReference>
<protein>
    <submittedName>
        <fullName evidence="1">Uncharacterized protein</fullName>
    </submittedName>
</protein>
<gene>
    <name evidence="1" type="ORF">NBRC116585_14730</name>
</gene>
<organism evidence="1 2">
    <name type="scientific">Thalassolituus maritimus</name>
    <dbReference type="NCBI Taxonomy" id="484498"/>
    <lineage>
        <taxon>Bacteria</taxon>
        <taxon>Pseudomonadati</taxon>
        <taxon>Pseudomonadota</taxon>
        <taxon>Gammaproteobacteria</taxon>
        <taxon>Oceanospirillales</taxon>
        <taxon>Oceanospirillaceae</taxon>
        <taxon>Thalassolituus</taxon>
    </lineage>
</organism>
<dbReference type="RefSeq" id="WP_353294298.1">
    <property type="nucleotide sequence ID" value="NZ_BAABWH010000003.1"/>
</dbReference>
<proteinExistence type="predicted"/>
<comment type="caution">
    <text evidence="1">The sequence shown here is derived from an EMBL/GenBank/DDBJ whole genome shotgun (WGS) entry which is preliminary data.</text>
</comment>
<keyword evidence="2" id="KW-1185">Reference proteome</keyword>
<dbReference type="Gene3D" id="3.40.190.170">
    <property type="entry name" value="Bacterial extracellular solute-binding protein, family 7"/>
    <property type="match status" value="1"/>
</dbReference>